<feature type="transmembrane region" description="Helical" evidence="8">
    <location>
        <begin position="12"/>
        <end position="34"/>
    </location>
</feature>
<feature type="transmembrane region" description="Helical" evidence="8">
    <location>
        <begin position="46"/>
        <end position="66"/>
    </location>
</feature>
<evidence type="ECO:0000256" key="4">
    <source>
        <dbReference type="ARBA" id="ARBA00022544"/>
    </source>
</evidence>
<keyword evidence="6 8" id="KW-1133">Transmembrane helix</keyword>
<evidence type="ECO:0000256" key="7">
    <source>
        <dbReference type="ARBA" id="ARBA00023136"/>
    </source>
</evidence>
<dbReference type="NCBIfam" id="TIGR00912">
    <property type="entry name" value="2A0309"/>
    <property type="match status" value="1"/>
</dbReference>
<feature type="transmembrane region" description="Helical" evidence="8">
    <location>
        <begin position="189"/>
        <end position="212"/>
    </location>
</feature>
<comment type="subcellular location">
    <subcellularLocation>
        <location evidence="1">Membrane</location>
        <topology evidence="1">Multi-pass membrane protein</topology>
    </subcellularLocation>
</comment>
<evidence type="ECO:0000256" key="6">
    <source>
        <dbReference type="ARBA" id="ARBA00022989"/>
    </source>
</evidence>
<evidence type="ECO:0000313" key="9">
    <source>
        <dbReference type="EMBL" id="MBP1931080.1"/>
    </source>
</evidence>
<feature type="transmembrane region" description="Helical" evidence="8">
    <location>
        <begin position="123"/>
        <end position="141"/>
    </location>
</feature>
<feature type="transmembrane region" description="Helical" evidence="8">
    <location>
        <begin position="340"/>
        <end position="358"/>
    </location>
</feature>
<gene>
    <name evidence="9" type="ORF">J2Z37_001077</name>
</gene>
<evidence type="ECO:0000256" key="8">
    <source>
        <dbReference type="SAM" id="Phobius"/>
    </source>
</evidence>
<keyword evidence="4" id="KW-0309">Germination</keyword>
<dbReference type="Proteomes" id="UP001519343">
    <property type="component" value="Unassembled WGS sequence"/>
</dbReference>
<organism evidence="9 10">
    <name type="scientific">Ammoniphilus resinae</name>
    <dbReference type="NCBI Taxonomy" id="861532"/>
    <lineage>
        <taxon>Bacteria</taxon>
        <taxon>Bacillati</taxon>
        <taxon>Bacillota</taxon>
        <taxon>Bacilli</taxon>
        <taxon>Bacillales</taxon>
        <taxon>Paenibacillaceae</taxon>
        <taxon>Aneurinibacillus group</taxon>
        <taxon>Ammoniphilus</taxon>
    </lineage>
</organism>
<name>A0ABS4GLE3_9BACL</name>
<evidence type="ECO:0000313" key="10">
    <source>
        <dbReference type="Proteomes" id="UP001519343"/>
    </source>
</evidence>
<comment type="caution">
    <text evidence="9">The sequence shown here is derived from an EMBL/GenBank/DDBJ whole genome shotgun (WGS) entry which is preliminary data.</text>
</comment>
<evidence type="ECO:0000256" key="3">
    <source>
        <dbReference type="ARBA" id="ARBA00022448"/>
    </source>
</evidence>
<dbReference type="PANTHER" id="PTHR34975:SF2">
    <property type="entry name" value="SPORE GERMINATION PROTEIN A2"/>
    <property type="match status" value="1"/>
</dbReference>
<dbReference type="RefSeq" id="WP_209809176.1">
    <property type="nucleotide sequence ID" value="NZ_JAGGKT010000002.1"/>
</dbReference>
<keyword evidence="10" id="KW-1185">Reference proteome</keyword>
<feature type="transmembrane region" description="Helical" evidence="8">
    <location>
        <begin position="224"/>
        <end position="244"/>
    </location>
</feature>
<proteinExistence type="inferred from homology"/>
<feature type="transmembrane region" description="Helical" evidence="8">
    <location>
        <begin position="276"/>
        <end position="298"/>
    </location>
</feature>
<dbReference type="PANTHER" id="PTHR34975">
    <property type="entry name" value="SPORE GERMINATION PROTEIN A2"/>
    <property type="match status" value="1"/>
</dbReference>
<evidence type="ECO:0000256" key="1">
    <source>
        <dbReference type="ARBA" id="ARBA00004141"/>
    </source>
</evidence>
<feature type="transmembrane region" description="Helical" evidence="8">
    <location>
        <begin position="87"/>
        <end position="111"/>
    </location>
</feature>
<feature type="transmembrane region" description="Helical" evidence="8">
    <location>
        <begin position="146"/>
        <end position="169"/>
    </location>
</feature>
<protein>
    <submittedName>
        <fullName evidence="9">Spore germination protein (Amino acid permease)</fullName>
    </submittedName>
</protein>
<dbReference type="Pfam" id="PF03845">
    <property type="entry name" value="Spore_permease"/>
    <property type="match status" value="1"/>
</dbReference>
<accession>A0ABS4GLE3</accession>
<reference evidence="9 10" key="1">
    <citation type="submission" date="2021-03" db="EMBL/GenBank/DDBJ databases">
        <title>Genomic Encyclopedia of Type Strains, Phase IV (KMG-IV): sequencing the most valuable type-strain genomes for metagenomic binning, comparative biology and taxonomic classification.</title>
        <authorList>
            <person name="Goeker M."/>
        </authorList>
    </citation>
    <scope>NUCLEOTIDE SEQUENCE [LARGE SCALE GENOMIC DNA]</scope>
    <source>
        <strain evidence="9 10">DSM 24738</strain>
    </source>
</reference>
<evidence type="ECO:0000256" key="5">
    <source>
        <dbReference type="ARBA" id="ARBA00022692"/>
    </source>
</evidence>
<evidence type="ECO:0000256" key="2">
    <source>
        <dbReference type="ARBA" id="ARBA00007998"/>
    </source>
</evidence>
<sequence>MKSIGKPGEHQVFSTFFLFWVIIESQIGMGILQFQRKVVQVAHHDAWISVLITGGVIHVVVWFMIRTLAKYESADLYEIHQHALGKWIGNLLSILYMAYLLLLGTLVLRSYIEVVQTWLFPEIPTWLLSSSVLLLTVYGVLGGIRIIVGVCILSYLFSIALLFFLAYNLPYADWRSLSPVMEANFQELIIGAKQMAFTVVGFEIIYFVYPYLKEKKKAGRYTQMGVLYTTLIYCLVLVLSIAFFSEGQIKKTVWPSLSLFKIVQIPFLERFEYVTVSLWLLVIVPNLLLYLWAATRGMKKVFHWNQRRSVYLSAALVLAICLLLKTNLQIKFLGEWAGQLSLYLVFVYPVILYFIVLIRTRKQRKEVK</sequence>
<comment type="similarity">
    <text evidence="2">Belongs to the amino acid-polyamine-organocation (APC) superfamily. Spore germination protein (SGP) (TC 2.A.3.9) family.</text>
</comment>
<keyword evidence="3" id="KW-0813">Transport</keyword>
<feature type="transmembrane region" description="Helical" evidence="8">
    <location>
        <begin position="310"/>
        <end position="328"/>
    </location>
</feature>
<dbReference type="EMBL" id="JAGGKT010000002">
    <property type="protein sequence ID" value="MBP1931080.1"/>
    <property type="molecule type" value="Genomic_DNA"/>
</dbReference>
<dbReference type="InterPro" id="IPR004761">
    <property type="entry name" value="Spore_GerAB"/>
</dbReference>
<keyword evidence="7 8" id="KW-0472">Membrane</keyword>
<keyword evidence="5 8" id="KW-0812">Transmembrane</keyword>